<dbReference type="EMBL" id="CAXHTB010000011">
    <property type="protein sequence ID" value="CAL0315650.1"/>
    <property type="molecule type" value="Genomic_DNA"/>
</dbReference>
<dbReference type="GO" id="GO:0008270">
    <property type="term" value="F:zinc ion binding"/>
    <property type="evidence" value="ECO:0007669"/>
    <property type="project" value="UniProtKB-KW"/>
</dbReference>
<reference evidence="3 4" key="1">
    <citation type="submission" date="2024-03" db="EMBL/GenBank/DDBJ databases">
        <authorList>
            <person name="Martinez-Hernandez J."/>
        </authorList>
    </citation>
    <scope>NUCLEOTIDE SEQUENCE [LARGE SCALE GENOMIC DNA]</scope>
</reference>
<dbReference type="InterPro" id="IPR013083">
    <property type="entry name" value="Znf_RING/FYVE/PHD"/>
</dbReference>
<dbReference type="InterPro" id="IPR001841">
    <property type="entry name" value="Znf_RING"/>
</dbReference>
<name>A0AAV1X1V7_LUPLU</name>
<dbReference type="PANTHER" id="PTHR47258:SF1">
    <property type="entry name" value="E3 UBIQUITIN-PROTEIN LIGASE XERICO-RELATED"/>
    <property type="match status" value="1"/>
</dbReference>
<keyword evidence="1" id="KW-0862">Zinc</keyword>
<dbReference type="PANTHER" id="PTHR47258">
    <property type="match status" value="1"/>
</dbReference>
<gene>
    <name evidence="3" type="ORF">LLUT_LOCUS16710</name>
</gene>
<proteinExistence type="predicted"/>
<evidence type="ECO:0000256" key="1">
    <source>
        <dbReference type="PROSITE-ProRule" id="PRU00175"/>
    </source>
</evidence>
<dbReference type="Gene3D" id="3.30.40.10">
    <property type="entry name" value="Zinc/RING finger domain, C3HC4 (zinc finger)"/>
    <property type="match status" value="1"/>
</dbReference>
<dbReference type="SUPFAM" id="SSF57850">
    <property type="entry name" value="RING/U-box"/>
    <property type="match status" value="1"/>
</dbReference>
<accession>A0AAV1X1V7</accession>
<dbReference type="AlphaFoldDB" id="A0AAV1X1V7"/>
<keyword evidence="1" id="KW-0863">Zinc-finger</keyword>
<protein>
    <recommendedName>
        <fullName evidence="2">RING-type domain-containing protein</fullName>
    </recommendedName>
</protein>
<keyword evidence="1" id="KW-0479">Metal-binding</keyword>
<sequence length="156" mass="17716">MGLPNIPSPCEGILCWFLTNGVFHPLSIVKDIVRITLYIFGINFSSSDTSLYPPELFEFPESFEIFTSPSDSTYIKEIISHTPTLRFDSVCCYKEAEVECIVCLTKFEAESEIKHLSCGHIFHKVCLEKWLNYLNITCPLCRATLMVGVEDVTPCF</sequence>
<evidence type="ECO:0000259" key="2">
    <source>
        <dbReference type="PROSITE" id="PS50089"/>
    </source>
</evidence>
<keyword evidence="4" id="KW-1185">Reference proteome</keyword>
<dbReference type="SMART" id="SM00184">
    <property type="entry name" value="RING"/>
    <property type="match status" value="1"/>
</dbReference>
<comment type="caution">
    <text evidence="3">The sequence shown here is derived from an EMBL/GenBank/DDBJ whole genome shotgun (WGS) entry which is preliminary data.</text>
</comment>
<evidence type="ECO:0000313" key="4">
    <source>
        <dbReference type="Proteomes" id="UP001497480"/>
    </source>
</evidence>
<organism evidence="3 4">
    <name type="scientific">Lupinus luteus</name>
    <name type="common">European yellow lupine</name>
    <dbReference type="NCBI Taxonomy" id="3873"/>
    <lineage>
        <taxon>Eukaryota</taxon>
        <taxon>Viridiplantae</taxon>
        <taxon>Streptophyta</taxon>
        <taxon>Embryophyta</taxon>
        <taxon>Tracheophyta</taxon>
        <taxon>Spermatophyta</taxon>
        <taxon>Magnoliopsida</taxon>
        <taxon>eudicotyledons</taxon>
        <taxon>Gunneridae</taxon>
        <taxon>Pentapetalae</taxon>
        <taxon>rosids</taxon>
        <taxon>fabids</taxon>
        <taxon>Fabales</taxon>
        <taxon>Fabaceae</taxon>
        <taxon>Papilionoideae</taxon>
        <taxon>50 kb inversion clade</taxon>
        <taxon>genistoids sensu lato</taxon>
        <taxon>core genistoids</taxon>
        <taxon>Genisteae</taxon>
        <taxon>Lupinus</taxon>
    </lineage>
</organism>
<dbReference type="Proteomes" id="UP001497480">
    <property type="component" value="Unassembled WGS sequence"/>
</dbReference>
<dbReference type="InterPro" id="IPR044249">
    <property type="entry name" value="XERICO-like"/>
</dbReference>
<evidence type="ECO:0000313" key="3">
    <source>
        <dbReference type="EMBL" id="CAL0315650.1"/>
    </source>
</evidence>
<dbReference type="Pfam" id="PF13639">
    <property type="entry name" value="zf-RING_2"/>
    <property type="match status" value="1"/>
</dbReference>
<feature type="domain" description="RING-type" evidence="2">
    <location>
        <begin position="100"/>
        <end position="142"/>
    </location>
</feature>
<dbReference type="PROSITE" id="PS50089">
    <property type="entry name" value="ZF_RING_2"/>
    <property type="match status" value="1"/>
</dbReference>